<protein>
    <submittedName>
        <fullName evidence="1">Uncharacterized protein</fullName>
    </submittedName>
</protein>
<sequence>MQKGERTQGKPQQPSGVCLGQGCERVYVWGGGRFWRNDVGKNCPAPLWHKISTSLFTGQLAQLWNGYIY</sequence>
<dbReference type="EMBL" id="GBXM01013086">
    <property type="protein sequence ID" value="JAH95491.1"/>
    <property type="molecule type" value="Transcribed_RNA"/>
</dbReference>
<reference evidence="1" key="2">
    <citation type="journal article" date="2015" name="Fish Shellfish Immunol.">
        <title>Early steps in the European eel (Anguilla anguilla)-Vibrio vulnificus interaction in the gills: Role of the RtxA13 toxin.</title>
        <authorList>
            <person name="Callol A."/>
            <person name="Pajuelo D."/>
            <person name="Ebbesson L."/>
            <person name="Teles M."/>
            <person name="MacKenzie S."/>
            <person name="Amaro C."/>
        </authorList>
    </citation>
    <scope>NUCLEOTIDE SEQUENCE</scope>
</reference>
<dbReference type="AlphaFoldDB" id="A0A0E9WZ57"/>
<organism evidence="1">
    <name type="scientific">Anguilla anguilla</name>
    <name type="common">European freshwater eel</name>
    <name type="synonym">Muraena anguilla</name>
    <dbReference type="NCBI Taxonomy" id="7936"/>
    <lineage>
        <taxon>Eukaryota</taxon>
        <taxon>Metazoa</taxon>
        <taxon>Chordata</taxon>
        <taxon>Craniata</taxon>
        <taxon>Vertebrata</taxon>
        <taxon>Euteleostomi</taxon>
        <taxon>Actinopterygii</taxon>
        <taxon>Neopterygii</taxon>
        <taxon>Teleostei</taxon>
        <taxon>Anguilliformes</taxon>
        <taxon>Anguillidae</taxon>
        <taxon>Anguilla</taxon>
    </lineage>
</organism>
<evidence type="ECO:0000313" key="1">
    <source>
        <dbReference type="EMBL" id="JAH95491.1"/>
    </source>
</evidence>
<name>A0A0E9WZ57_ANGAN</name>
<reference evidence="1" key="1">
    <citation type="submission" date="2014-11" db="EMBL/GenBank/DDBJ databases">
        <authorList>
            <person name="Amaro Gonzalez C."/>
        </authorList>
    </citation>
    <scope>NUCLEOTIDE SEQUENCE</scope>
</reference>
<accession>A0A0E9WZ57</accession>
<proteinExistence type="predicted"/>
<dbReference type="PROSITE" id="PS51257">
    <property type="entry name" value="PROKAR_LIPOPROTEIN"/>
    <property type="match status" value="1"/>
</dbReference>